<dbReference type="Proteomes" id="UP000095282">
    <property type="component" value="Unplaced"/>
</dbReference>
<dbReference type="PANTHER" id="PTHR21503">
    <property type="entry name" value="F-BOX-CONTAINING HYPOTHETICAL PROTEIN C.ELEGANS"/>
    <property type="match status" value="1"/>
</dbReference>
<dbReference type="AlphaFoldDB" id="A0A1I7T6T1"/>
<accession>A0A1I7T6T1</accession>
<evidence type="ECO:0000313" key="2">
    <source>
        <dbReference type="WBParaSite" id="Csp11.Scaffold523.g2964.t1"/>
    </source>
</evidence>
<name>A0A1I7T6T1_9PELO</name>
<reference evidence="2" key="1">
    <citation type="submission" date="2016-11" db="UniProtKB">
        <authorList>
            <consortium name="WormBaseParasite"/>
        </authorList>
    </citation>
    <scope>IDENTIFICATION</scope>
</reference>
<dbReference type="PANTHER" id="PTHR21503:SF8">
    <property type="entry name" value="F-BOX ASSOCIATED DOMAIN-CONTAINING PROTEIN-RELATED"/>
    <property type="match status" value="1"/>
</dbReference>
<sequence length="324" mass="38270">MRLIKSVGWREIRRITYKEYPKMSVEDVDELSISIESENGLHLKIVSIFDKKWAAEYTEKTSEIIVSGMEIICSFLLGYYLQTPVFFWENNKDDVIKAIHFHIDELFGKNAEYKLESRSYLPTFTQFIETELGMEQNHDSSLINEYLSMMPVQKQVVVRYGSFLSLHPNHKFWNTQVLEIQFCFTRAPEVLQNFRGRIACLTYGICNSSDIIRFLKRWKHEKAFPTLETFALHIKWSSFEPEMIEEEIGIKNYPDTITLSNAKQSLPPEWSRYLFLRVFFDFEVPNYIVRDDGIIADLLIDETRMFFSVKKCTEKQMLENGFIS</sequence>
<proteinExistence type="predicted"/>
<keyword evidence="1" id="KW-1185">Reference proteome</keyword>
<dbReference type="WBParaSite" id="Csp11.Scaffold523.g2964.t1">
    <property type="protein sequence ID" value="Csp11.Scaffold523.g2964.t1"/>
    <property type="gene ID" value="Csp11.Scaffold523.g2964"/>
</dbReference>
<protein>
    <submittedName>
        <fullName evidence="2">FBA_2 domain-containing protein</fullName>
    </submittedName>
</protein>
<evidence type="ECO:0000313" key="1">
    <source>
        <dbReference type="Proteomes" id="UP000095282"/>
    </source>
</evidence>
<organism evidence="1 2">
    <name type="scientific">Caenorhabditis tropicalis</name>
    <dbReference type="NCBI Taxonomy" id="1561998"/>
    <lineage>
        <taxon>Eukaryota</taxon>
        <taxon>Metazoa</taxon>
        <taxon>Ecdysozoa</taxon>
        <taxon>Nematoda</taxon>
        <taxon>Chromadorea</taxon>
        <taxon>Rhabditida</taxon>
        <taxon>Rhabditina</taxon>
        <taxon>Rhabditomorpha</taxon>
        <taxon>Rhabditoidea</taxon>
        <taxon>Rhabditidae</taxon>
        <taxon>Peloderinae</taxon>
        <taxon>Caenorhabditis</taxon>
    </lineage>
</organism>